<evidence type="ECO:0000313" key="3">
    <source>
        <dbReference type="Proteomes" id="UP000240883"/>
    </source>
</evidence>
<accession>A0A2T2NLA7</accession>
<feature type="region of interest" description="Disordered" evidence="1">
    <location>
        <begin position="107"/>
        <end position="153"/>
    </location>
</feature>
<feature type="compositionally biased region" description="Basic residues" evidence="1">
    <location>
        <begin position="107"/>
        <end position="129"/>
    </location>
</feature>
<proteinExistence type="predicted"/>
<sequence>MQIVNLGVKTGFSSPVQDKCISRPRGHRRYVRLTTVTTSLPTTPTPPTYSPQRFSKAHICHTSLRLKPSTLRAPPCTPLTLSCTSQDFLLPHLHRALSHDVIRHAPVRPHRLHQPSRTPRHGLSKKQRHLDHESSSSVTGINPPNPLADRPWAPPLRAEKQHLHVHMHTNVHCAWRIILGRGGTQVEKNDAILLFPLQIPHRQVSFER</sequence>
<dbReference type="Proteomes" id="UP000240883">
    <property type="component" value="Unassembled WGS sequence"/>
</dbReference>
<evidence type="ECO:0000313" key="2">
    <source>
        <dbReference type="EMBL" id="PSN66207.1"/>
    </source>
</evidence>
<dbReference type="EMBL" id="KZ678136">
    <property type="protein sequence ID" value="PSN66207.1"/>
    <property type="molecule type" value="Genomic_DNA"/>
</dbReference>
<protein>
    <submittedName>
        <fullName evidence="2">Uncharacterized protein</fullName>
    </submittedName>
</protein>
<evidence type="ECO:0000256" key="1">
    <source>
        <dbReference type="SAM" id="MobiDB-lite"/>
    </source>
</evidence>
<dbReference type="AlphaFoldDB" id="A0A2T2NLA7"/>
<gene>
    <name evidence="2" type="ORF">BS50DRAFT_409888</name>
</gene>
<organism evidence="2 3">
    <name type="scientific">Corynespora cassiicola Philippines</name>
    <dbReference type="NCBI Taxonomy" id="1448308"/>
    <lineage>
        <taxon>Eukaryota</taxon>
        <taxon>Fungi</taxon>
        <taxon>Dikarya</taxon>
        <taxon>Ascomycota</taxon>
        <taxon>Pezizomycotina</taxon>
        <taxon>Dothideomycetes</taxon>
        <taxon>Pleosporomycetidae</taxon>
        <taxon>Pleosporales</taxon>
        <taxon>Corynesporascaceae</taxon>
        <taxon>Corynespora</taxon>
    </lineage>
</organism>
<reference evidence="2 3" key="1">
    <citation type="journal article" date="2018" name="Front. Microbiol.">
        <title>Genome-Wide Analysis of Corynespora cassiicola Leaf Fall Disease Putative Effectors.</title>
        <authorList>
            <person name="Lopez D."/>
            <person name="Ribeiro S."/>
            <person name="Label P."/>
            <person name="Fumanal B."/>
            <person name="Venisse J.S."/>
            <person name="Kohler A."/>
            <person name="de Oliveira R.R."/>
            <person name="Labutti K."/>
            <person name="Lipzen A."/>
            <person name="Lail K."/>
            <person name="Bauer D."/>
            <person name="Ohm R.A."/>
            <person name="Barry K.W."/>
            <person name="Spatafora J."/>
            <person name="Grigoriev I.V."/>
            <person name="Martin F.M."/>
            <person name="Pujade-Renaud V."/>
        </authorList>
    </citation>
    <scope>NUCLEOTIDE SEQUENCE [LARGE SCALE GENOMIC DNA]</scope>
    <source>
        <strain evidence="2 3">Philippines</strain>
    </source>
</reference>
<keyword evidence="3" id="KW-1185">Reference proteome</keyword>
<name>A0A2T2NLA7_CORCC</name>